<dbReference type="Proteomes" id="UP000317122">
    <property type="component" value="Unassembled WGS sequence"/>
</dbReference>
<feature type="signal peptide" evidence="1">
    <location>
        <begin position="1"/>
        <end position="23"/>
    </location>
</feature>
<name>A0A562MF49_9HYPH</name>
<dbReference type="EMBL" id="VLKT01000091">
    <property type="protein sequence ID" value="TWI18557.1"/>
    <property type="molecule type" value="Genomic_DNA"/>
</dbReference>
<gene>
    <name evidence="2" type="ORF">IQ26_07286</name>
</gene>
<organism evidence="2 3">
    <name type="scientific">Mesorhizobium tianshanense</name>
    <dbReference type="NCBI Taxonomy" id="39844"/>
    <lineage>
        <taxon>Bacteria</taxon>
        <taxon>Pseudomonadati</taxon>
        <taxon>Pseudomonadota</taxon>
        <taxon>Alphaproteobacteria</taxon>
        <taxon>Hyphomicrobiales</taxon>
        <taxon>Phyllobacteriaceae</taxon>
        <taxon>Mesorhizobium</taxon>
    </lineage>
</organism>
<evidence type="ECO:0000256" key="1">
    <source>
        <dbReference type="SAM" id="SignalP"/>
    </source>
</evidence>
<evidence type="ECO:0000313" key="3">
    <source>
        <dbReference type="Proteomes" id="UP000317122"/>
    </source>
</evidence>
<evidence type="ECO:0000313" key="2">
    <source>
        <dbReference type="EMBL" id="TWI18557.1"/>
    </source>
</evidence>
<keyword evidence="3" id="KW-1185">Reference proteome</keyword>
<keyword evidence="1" id="KW-0732">Signal</keyword>
<dbReference type="RefSeq" id="WP_145723211.1">
    <property type="nucleotide sequence ID" value="NZ_BSPF01000141.1"/>
</dbReference>
<dbReference type="OrthoDB" id="9810895at2"/>
<comment type="caution">
    <text evidence="2">The sequence shown here is derived from an EMBL/GenBank/DDBJ whole genome shotgun (WGS) entry which is preliminary data.</text>
</comment>
<dbReference type="AlphaFoldDB" id="A0A562MF49"/>
<sequence>MARLVATILYAAAATFSAAPAMAAEQCAARGDMIKALGEKFHENPTALGVVNSNVIVEVFVSDQGTWTILASDTRGQSCVVSVGEGWESALKAAALPGT</sequence>
<protein>
    <submittedName>
        <fullName evidence="2">Uncharacterized protein</fullName>
    </submittedName>
</protein>
<accession>A0A562MF49</accession>
<proteinExistence type="predicted"/>
<reference evidence="2 3" key="1">
    <citation type="journal article" date="2015" name="Stand. Genomic Sci.">
        <title>Genomic Encyclopedia of Bacterial and Archaeal Type Strains, Phase III: the genomes of soil and plant-associated and newly described type strains.</title>
        <authorList>
            <person name="Whitman W.B."/>
            <person name="Woyke T."/>
            <person name="Klenk H.P."/>
            <person name="Zhou Y."/>
            <person name="Lilburn T.G."/>
            <person name="Beck B.J."/>
            <person name="De Vos P."/>
            <person name="Vandamme P."/>
            <person name="Eisen J.A."/>
            <person name="Garrity G."/>
            <person name="Hugenholtz P."/>
            <person name="Kyrpides N.C."/>
        </authorList>
    </citation>
    <scope>NUCLEOTIDE SEQUENCE [LARGE SCALE GENOMIC DNA]</scope>
    <source>
        <strain evidence="2 3">CGMCC 1.2546</strain>
    </source>
</reference>
<feature type="chain" id="PRO_5021737830" evidence="1">
    <location>
        <begin position="24"/>
        <end position="99"/>
    </location>
</feature>